<protein>
    <submittedName>
        <fullName evidence="1">Uncharacterized protein</fullName>
    </submittedName>
</protein>
<proteinExistence type="predicted"/>
<dbReference type="AlphaFoldDB" id="A0A0H3MXA4"/>
<sequence length="53" mass="6167">MKNIRLKLARVEKELEKWSNNKQFSSCSAIFLKNKNLQNSLPKVRAYVTISKA</sequence>
<gene>
    <name evidence="1" type="ordered locus">SSUBM407_1800</name>
</gene>
<accession>A0A0H3MXA4</accession>
<name>A0A0H3MXA4_STRS4</name>
<organism evidence="1 2">
    <name type="scientific">Streptococcus suis (strain BM407)</name>
    <dbReference type="NCBI Taxonomy" id="568814"/>
    <lineage>
        <taxon>Bacteria</taxon>
        <taxon>Bacillati</taxon>
        <taxon>Bacillota</taxon>
        <taxon>Bacilli</taxon>
        <taxon>Lactobacillales</taxon>
        <taxon>Streptococcaceae</taxon>
        <taxon>Streptococcus</taxon>
    </lineage>
</organism>
<evidence type="ECO:0000313" key="1">
    <source>
        <dbReference type="EMBL" id="CAZ56656.1"/>
    </source>
</evidence>
<dbReference type="GeneID" id="44156570"/>
<reference evidence="1 2" key="1">
    <citation type="journal article" date="2009" name="PLoS ONE">
        <title>Rapid evolution of virulence and drug resistance in the emerging zoonotic pathogen Streptococcus suis.</title>
        <authorList>
            <person name="Holden M.T.G."/>
            <person name="Hauser H."/>
            <person name="Sanders M."/>
            <person name="Ngo T.H."/>
            <person name="Cherevach I."/>
            <person name="Cronin A."/>
            <person name="Goodhead I."/>
            <person name="Mungall K."/>
            <person name="Quail M.A."/>
            <person name="Price C."/>
            <person name="Rabbinowitsch E."/>
            <person name="Sharp S."/>
            <person name="Croucher N.J."/>
            <person name="Chieu T.B."/>
            <person name="Mai N.T.H."/>
            <person name="Diep T.S."/>
            <person name="Chinh N.T."/>
            <person name="Kehoe M."/>
            <person name="Leigh J.A."/>
            <person name="Ward P.N."/>
            <person name="Dowson C.G."/>
            <person name="Whatmore A.M."/>
            <person name="Chanter N."/>
            <person name="Iversen P."/>
            <person name="Gottschalk M."/>
            <person name="Slater J.D."/>
            <person name="Smith H.E."/>
            <person name="Spratt B.G."/>
            <person name="Xu J."/>
            <person name="Ye C."/>
            <person name="Bentley S."/>
            <person name="Barrell B.G."/>
            <person name="Schultsz C."/>
            <person name="Maskell D.J."/>
            <person name="Parkhill J."/>
        </authorList>
    </citation>
    <scope>NUCLEOTIDE SEQUENCE [LARGE SCALE GENOMIC DNA]</scope>
    <source>
        <strain evidence="1 2">BM407</strain>
    </source>
</reference>
<keyword evidence="2" id="KW-1185">Reference proteome</keyword>
<dbReference type="Proteomes" id="UP000009077">
    <property type="component" value="Chromosome"/>
</dbReference>
<evidence type="ECO:0000313" key="2">
    <source>
        <dbReference type="Proteomes" id="UP000009077"/>
    </source>
</evidence>
<dbReference type="EMBL" id="FM252032">
    <property type="protein sequence ID" value="CAZ56656.1"/>
    <property type="molecule type" value="Genomic_DNA"/>
</dbReference>
<dbReference type="PATRIC" id="fig|568814.3.peg.1836"/>
<dbReference type="KEGG" id="ssb:SSUBM407_1800"/>
<dbReference type="RefSeq" id="WP_012027822.1">
    <property type="nucleotide sequence ID" value="NC_012926.1"/>
</dbReference>
<dbReference type="HOGENOM" id="CLU_3066558_0_0_9"/>